<dbReference type="EMBL" id="JANPWB010000008">
    <property type="protein sequence ID" value="KAJ1160836.1"/>
    <property type="molecule type" value="Genomic_DNA"/>
</dbReference>
<protein>
    <submittedName>
        <fullName evidence="2">Uncharacterized protein</fullName>
    </submittedName>
</protein>
<accession>A0AAV7S793</accession>
<feature type="compositionally biased region" description="Polar residues" evidence="1">
    <location>
        <begin position="99"/>
        <end position="111"/>
    </location>
</feature>
<keyword evidence="3" id="KW-1185">Reference proteome</keyword>
<evidence type="ECO:0000313" key="2">
    <source>
        <dbReference type="EMBL" id="KAJ1160836.1"/>
    </source>
</evidence>
<dbReference type="AlphaFoldDB" id="A0AAV7S793"/>
<sequence length="119" mass="12797">MVKPRREMTAGLVVMAKGGRVTVQNNRCSEERHSDAVAKWIGKENSCLPAAMSAFNEKRRGRGRACVQAAAGDRPVSGGRASEEYAPEVGGGLGRNLPATVTQSRNAQYRQGNVPDTKR</sequence>
<comment type="caution">
    <text evidence="2">The sequence shown here is derived from an EMBL/GenBank/DDBJ whole genome shotgun (WGS) entry which is preliminary data.</text>
</comment>
<evidence type="ECO:0000313" key="3">
    <source>
        <dbReference type="Proteomes" id="UP001066276"/>
    </source>
</evidence>
<name>A0AAV7S793_PLEWA</name>
<evidence type="ECO:0000256" key="1">
    <source>
        <dbReference type="SAM" id="MobiDB-lite"/>
    </source>
</evidence>
<organism evidence="2 3">
    <name type="scientific">Pleurodeles waltl</name>
    <name type="common">Iberian ribbed newt</name>
    <dbReference type="NCBI Taxonomy" id="8319"/>
    <lineage>
        <taxon>Eukaryota</taxon>
        <taxon>Metazoa</taxon>
        <taxon>Chordata</taxon>
        <taxon>Craniata</taxon>
        <taxon>Vertebrata</taxon>
        <taxon>Euteleostomi</taxon>
        <taxon>Amphibia</taxon>
        <taxon>Batrachia</taxon>
        <taxon>Caudata</taxon>
        <taxon>Salamandroidea</taxon>
        <taxon>Salamandridae</taxon>
        <taxon>Pleurodelinae</taxon>
        <taxon>Pleurodeles</taxon>
    </lineage>
</organism>
<dbReference type="Proteomes" id="UP001066276">
    <property type="component" value="Chromosome 4_2"/>
</dbReference>
<gene>
    <name evidence="2" type="ORF">NDU88_001329</name>
</gene>
<proteinExistence type="predicted"/>
<feature type="region of interest" description="Disordered" evidence="1">
    <location>
        <begin position="71"/>
        <end position="119"/>
    </location>
</feature>
<reference evidence="2" key="1">
    <citation type="journal article" date="2022" name="bioRxiv">
        <title>Sequencing and chromosome-scale assembly of the giantPleurodeles waltlgenome.</title>
        <authorList>
            <person name="Brown T."/>
            <person name="Elewa A."/>
            <person name="Iarovenko S."/>
            <person name="Subramanian E."/>
            <person name="Araus A.J."/>
            <person name="Petzold A."/>
            <person name="Susuki M."/>
            <person name="Suzuki K.-i.T."/>
            <person name="Hayashi T."/>
            <person name="Toyoda A."/>
            <person name="Oliveira C."/>
            <person name="Osipova E."/>
            <person name="Leigh N.D."/>
            <person name="Simon A."/>
            <person name="Yun M.H."/>
        </authorList>
    </citation>
    <scope>NUCLEOTIDE SEQUENCE</scope>
    <source>
        <strain evidence="2">20211129_DDA</strain>
        <tissue evidence="2">Liver</tissue>
    </source>
</reference>